<feature type="domain" description="Translation initiation factor 3 C-terminal" evidence="5">
    <location>
        <begin position="174"/>
        <end position="248"/>
    </location>
</feature>
<dbReference type="HOGENOM" id="CLU_454440_0_0_1"/>
<dbReference type="Gene3D" id="3.30.110.10">
    <property type="entry name" value="Translation initiation factor 3 (IF-3), C-terminal domain"/>
    <property type="match status" value="1"/>
</dbReference>
<feature type="domain" description="Translation initiation factor 3 N-terminal" evidence="6">
    <location>
        <begin position="93"/>
        <end position="158"/>
    </location>
</feature>
<evidence type="ECO:0000256" key="4">
    <source>
        <dbReference type="SAM" id="MobiDB-lite"/>
    </source>
</evidence>
<dbReference type="InterPro" id="IPR019815">
    <property type="entry name" value="Translation_initiation_fac_3_C"/>
</dbReference>
<evidence type="ECO:0000256" key="3">
    <source>
        <dbReference type="ARBA" id="ARBA00022917"/>
    </source>
</evidence>
<evidence type="ECO:0000256" key="1">
    <source>
        <dbReference type="ARBA" id="ARBA00005439"/>
    </source>
</evidence>
<feature type="region of interest" description="Disordered" evidence="4">
    <location>
        <begin position="498"/>
        <end position="601"/>
    </location>
</feature>
<organism evidence="7 8">
    <name type="scientific">Amborella trichopoda</name>
    <dbReference type="NCBI Taxonomy" id="13333"/>
    <lineage>
        <taxon>Eukaryota</taxon>
        <taxon>Viridiplantae</taxon>
        <taxon>Streptophyta</taxon>
        <taxon>Embryophyta</taxon>
        <taxon>Tracheophyta</taxon>
        <taxon>Spermatophyta</taxon>
        <taxon>Magnoliopsida</taxon>
        <taxon>Amborellales</taxon>
        <taxon>Amborellaceae</taxon>
        <taxon>Amborella</taxon>
    </lineage>
</organism>
<name>U5D0L3_AMBTC</name>
<feature type="compositionally biased region" description="Acidic residues" evidence="4">
    <location>
        <begin position="309"/>
        <end position="325"/>
    </location>
</feature>
<evidence type="ECO:0000256" key="2">
    <source>
        <dbReference type="ARBA" id="ARBA00022540"/>
    </source>
</evidence>
<dbReference type="GO" id="GO:0003743">
    <property type="term" value="F:translation initiation factor activity"/>
    <property type="evidence" value="ECO:0000318"/>
    <property type="project" value="GO_Central"/>
</dbReference>
<keyword evidence="8" id="KW-1185">Reference proteome</keyword>
<sequence>MIPAIGKLPACYDPAVPIPIPIPILVLIRSNYGMMLILRQLARREIQAAAQPGLLARLRLDKQLIATRCFAAPTQVKPKPKPDVKNTKGPRRNEGITARFVRLVTDEGHAIVSRHEALDRALKLKLDLVEVQGSADPPVCKIIDFHREKYKHQLKEKERTMSKSDLTMRKGEPKNIRFSPKTELKDLQMKAEMVKRLLERGYRVKCTAMGNEDQDLGDLLSRLAAMIEDVSVVESGPRVEKRIAYMIVRHIKFGQSKKQSAKKASKIVETKQSPTQISASPQPEIDGLINSSPIPLIMEEASEPTVSDSEAESSELEPFEDSEAADDASWSIFGTPEEPEVFDIDKFGVDSHLEQEGKPDNLFHDFGEFLTTSRSTDTSTGMPSIKSCKEVPDNTLVDISFQPKSSFVDMDQLRERGAKEIAQNVKSVERREEEQMRIAQEIRRAERRPSERISPVIEKKIIPGERISSVIQKMIIPGTPNIPSMPCQSFRIKNIDRPQAEQAQKSTPTNSKQGKSVQDTPTNTVKSSFGIFSSPKSSATTNNPRALSEEKEKPVSPSNSTEALKKPTQASDLTPEIKRENSGTQQGAWGIFSTTQRKAQR</sequence>
<keyword evidence="2" id="KW-0396">Initiation factor</keyword>
<feature type="region of interest" description="Disordered" evidence="4">
    <location>
        <begin position="301"/>
        <end position="325"/>
    </location>
</feature>
<dbReference type="EMBL" id="KI392518">
    <property type="protein sequence ID" value="ERN14932.1"/>
    <property type="molecule type" value="Genomic_DNA"/>
</dbReference>
<dbReference type="InterPro" id="IPR001288">
    <property type="entry name" value="Translation_initiation_fac_3"/>
</dbReference>
<gene>
    <name evidence="7" type="ORF">AMTR_s00032p00197680</name>
</gene>
<dbReference type="Gramene" id="ERN14932">
    <property type="protein sequence ID" value="ERN14932"/>
    <property type="gene ID" value="AMTR_s00032p00197680"/>
</dbReference>
<dbReference type="InterPro" id="IPR019814">
    <property type="entry name" value="Translation_initiation_fac_3_N"/>
</dbReference>
<dbReference type="GO" id="GO:0043022">
    <property type="term" value="F:ribosome binding"/>
    <property type="evidence" value="ECO:0000318"/>
    <property type="project" value="GO_Central"/>
</dbReference>
<feature type="region of interest" description="Disordered" evidence="4">
    <location>
        <begin position="263"/>
        <end position="285"/>
    </location>
</feature>
<feature type="compositionally biased region" description="Low complexity" evidence="4">
    <location>
        <begin position="526"/>
        <end position="538"/>
    </location>
</feature>
<dbReference type="InterPro" id="IPR036788">
    <property type="entry name" value="T_IF-3_C_sf"/>
</dbReference>
<reference evidence="8" key="1">
    <citation type="journal article" date="2013" name="Science">
        <title>The Amborella genome and the evolution of flowering plants.</title>
        <authorList>
            <consortium name="Amborella Genome Project"/>
        </authorList>
    </citation>
    <scope>NUCLEOTIDE SEQUENCE [LARGE SCALE GENOMIC DNA]</scope>
</reference>
<dbReference type="PANTHER" id="PTHR10938:SF4">
    <property type="entry name" value="TRANSLATION INITIATION FACTOR IF3-1, MITOCHONDRIAL"/>
    <property type="match status" value="1"/>
</dbReference>
<evidence type="ECO:0008006" key="9">
    <source>
        <dbReference type="Google" id="ProtNLM"/>
    </source>
</evidence>
<dbReference type="STRING" id="13333.U5D0L3"/>
<dbReference type="Proteomes" id="UP000017836">
    <property type="component" value="Unassembled WGS sequence"/>
</dbReference>
<dbReference type="AlphaFoldDB" id="U5D0L3"/>
<dbReference type="GO" id="GO:0032790">
    <property type="term" value="P:ribosome disassembly"/>
    <property type="evidence" value="ECO:0000318"/>
    <property type="project" value="GO_Central"/>
</dbReference>
<evidence type="ECO:0000259" key="5">
    <source>
        <dbReference type="Pfam" id="PF00707"/>
    </source>
</evidence>
<dbReference type="PANTHER" id="PTHR10938">
    <property type="entry name" value="TRANSLATION INITIATION FACTOR IF-3"/>
    <property type="match status" value="1"/>
</dbReference>
<dbReference type="Pfam" id="PF05198">
    <property type="entry name" value="IF3_N"/>
    <property type="match status" value="1"/>
</dbReference>
<evidence type="ECO:0000313" key="8">
    <source>
        <dbReference type="Proteomes" id="UP000017836"/>
    </source>
</evidence>
<feature type="compositionally biased region" description="Polar residues" evidence="4">
    <location>
        <begin position="556"/>
        <end position="572"/>
    </location>
</feature>
<dbReference type="Gene3D" id="3.10.20.80">
    <property type="entry name" value="Translation initiation factor 3 (IF-3), N-terminal domain"/>
    <property type="match status" value="1"/>
</dbReference>
<evidence type="ECO:0000313" key="7">
    <source>
        <dbReference type="EMBL" id="ERN14932.1"/>
    </source>
</evidence>
<dbReference type="SUPFAM" id="SSF55200">
    <property type="entry name" value="Translation initiation factor IF3, C-terminal domain"/>
    <property type="match status" value="1"/>
</dbReference>
<feature type="compositionally biased region" description="Polar residues" evidence="4">
    <location>
        <begin position="270"/>
        <end position="281"/>
    </location>
</feature>
<dbReference type="GO" id="GO:0005737">
    <property type="term" value="C:cytoplasm"/>
    <property type="evidence" value="ECO:0007669"/>
    <property type="project" value="UniProtKB-ARBA"/>
</dbReference>
<proteinExistence type="inferred from homology"/>
<dbReference type="InterPro" id="IPR036787">
    <property type="entry name" value="T_IF-3_N_sf"/>
</dbReference>
<evidence type="ECO:0000259" key="6">
    <source>
        <dbReference type="Pfam" id="PF05198"/>
    </source>
</evidence>
<comment type="similarity">
    <text evidence="1">Belongs to the IF-3 family.</text>
</comment>
<protein>
    <recommendedName>
        <fullName evidence="9">Translation initiation factor 3 N-terminal domain-containing protein</fullName>
    </recommendedName>
</protein>
<dbReference type="eggNOG" id="ENOG502QWD8">
    <property type="taxonomic scope" value="Eukaryota"/>
</dbReference>
<keyword evidence="3" id="KW-0648">Protein biosynthesis</keyword>
<dbReference type="SUPFAM" id="SSF54364">
    <property type="entry name" value="Translation initiation factor IF3, N-terminal domain"/>
    <property type="match status" value="1"/>
</dbReference>
<dbReference type="Pfam" id="PF00707">
    <property type="entry name" value="IF3_C"/>
    <property type="match status" value="1"/>
</dbReference>
<dbReference type="NCBIfam" id="TIGR00168">
    <property type="entry name" value="infC"/>
    <property type="match status" value="1"/>
</dbReference>
<accession>U5D0L3</accession>
<feature type="compositionally biased region" description="Polar residues" evidence="4">
    <location>
        <begin position="582"/>
        <end position="601"/>
    </location>
</feature>
<feature type="compositionally biased region" description="Polar residues" evidence="4">
    <location>
        <begin position="501"/>
        <end position="525"/>
    </location>
</feature>